<accession>A0ABW4F2Z8</accession>
<dbReference type="InterPro" id="IPR050482">
    <property type="entry name" value="Sensor_HK_TwoCompSys"/>
</dbReference>
<dbReference type="Gene3D" id="1.20.5.1930">
    <property type="match status" value="1"/>
</dbReference>
<dbReference type="Pfam" id="PF02518">
    <property type="entry name" value="HATPase_c"/>
    <property type="match status" value="1"/>
</dbReference>
<keyword evidence="10" id="KW-0472">Membrane</keyword>
<feature type="transmembrane region" description="Helical" evidence="10">
    <location>
        <begin position="221"/>
        <end position="241"/>
    </location>
</feature>
<evidence type="ECO:0000313" key="14">
    <source>
        <dbReference type="Proteomes" id="UP001597114"/>
    </source>
</evidence>
<sequence length="1214" mass="125307">MNSPVSGPVIGSQIGTVVLDEPADRDRDGGTRGLLAWVTYVALLVTVTLLSFGWLVMGAVVGAAAYAPAVTAGFTSAAAEGSGWAQGVLVAIPRSEPLGQAVLDYALSLISIGVAAALLVYRGSSWSVRLLVLAMVGSAGAFNLQAHAADTAVYTATGLTVGSLHQILLHGVACAAYIVALLVFPPDRRTTAAAGFGRAVQVAAGVGTLLVVGFGTALLPHTISCVLFFGFLVPLAGLVVLPRRIAAGTTATARAQARLLFSVLAAAFSIAILLAIITLLLWLMDFSGLTIVDPTAHGRADEPTGLLFWFSRLACIAIAVAVFLAMRPEGLWAAERLFSRGLAAALVTAVIGGGYVVVRTLIQEAIGDPAAPFTAATIAVLPAALAFLPVYVRVERVVDRMLFGARPTPYSVLAGIAALSRAGATDAPDLERVAEAVGRGVGAITCRLTVVRPGLNDRAYTWVAPGAQASDELAEVAVRHGTEPIGTIAVDHTTVAGLQGPRRHLLQDIADSLGAVFQASRSGIELERQLRAALAHAAEIAASRRAVVAEMDAERRRIERDLHDGAQHHLVSLRLTLGLVEHQVSTGQFGPARGRLEQIAEQIDTAESILAETATGVSSPLLAERGLVGALGVELAGGHPPVTFDSDGVPADLPVPPDVAAAVFFCCLESVNNARKHAGGAAIGVRLAPGDGRLRFTVYDEGPGWDPAARTGSPGRGMRNLMARIGSVGGRIEIRSQPGAGTVVEGSAPLPRPETEPATEVPAATSAPTPAVAVADLPLIDQVRDALRTARELYHGTPQAEPLRALAQRLDEPLRVAVSGPSGAGTSTLVEALLAAADRGPGAELRVTLIDIPGEEPRSGAAPQPGPDDELAPLADAFVLLLRGPREDGALPVLPEGPDPPRPALAIGVLARADEMAGADATAADWDSRIEVRSLCHVVVPVSGLVGRAAATVSDAEYRTLQEISESDGEVGEVAAATGGPTAALSGSTSVLASSSVSAPGTATESVLHAVEGHEELLQRFGPAGVRTAVELVRCGRAPTSAALAAELLDSSGVPRLLELIDSRFARRADAVKARTALLALETLVRDQAPPSGDSALVYRLDRIRSGAHELTEADLVDALRCGALDLPDGERDAAERLLGATGAAPRARLGLPDDAVPQEVARVAGEQLARWQGLAAHPMSVKDARDVATVLVQTCEQLLARAARNDGRMGGTK</sequence>
<reference evidence="14" key="1">
    <citation type="journal article" date="2019" name="Int. J. Syst. Evol. Microbiol.">
        <title>The Global Catalogue of Microorganisms (GCM) 10K type strain sequencing project: providing services to taxonomists for standard genome sequencing and annotation.</title>
        <authorList>
            <consortium name="The Broad Institute Genomics Platform"/>
            <consortium name="The Broad Institute Genome Sequencing Center for Infectious Disease"/>
            <person name="Wu L."/>
            <person name="Ma J."/>
        </authorList>
    </citation>
    <scope>NUCLEOTIDE SEQUENCE [LARGE SCALE GENOMIC DNA]</scope>
    <source>
        <strain evidence="14">CCM 7043</strain>
    </source>
</reference>
<dbReference type="InterPro" id="IPR027417">
    <property type="entry name" value="P-loop_NTPase"/>
</dbReference>
<evidence type="ECO:0000256" key="10">
    <source>
        <dbReference type="SAM" id="Phobius"/>
    </source>
</evidence>
<dbReference type="PANTHER" id="PTHR24421:SF10">
    <property type="entry name" value="NITRATE_NITRITE SENSOR PROTEIN NARQ"/>
    <property type="match status" value="1"/>
</dbReference>
<dbReference type="CDD" id="cd16917">
    <property type="entry name" value="HATPase_UhpB-NarQ-NarX-like"/>
    <property type="match status" value="1"/>
</dbReference>
<feature type="domain" description="Histidine kinase/HSP90-like ATPase" evidence="11">
    <location>
        <begin position="666"/>
        <end position="750"/>
    </location>
</feature>
<evidence type="ECO:0000256" key="1">
    <source>
        <dbReference type="ARBA" id="ARBA00000085"/>
    </source>
</evidence>
<feature type="transmembrane region" description="Helical" evidence="10">
    <location>
        <begin position="34"/>
        <end position="67"/>
    </location>
</feature>
<feature type="transmembrane region" description="Helical" evidence="10">
    <location>
        <begin position="196"/>
        <end position="215"/>
    </location>
</feature>
<comment type="caution">
    <text evidence="13">The sequence shown here is derived from an EMBL/GenBank/DDBJ whole genome shotgun (WGS) entry which is preliminary data.</text>
</comment>
<dbReference type="InterPro" id="IPR036890">
    <property type="entry name" value="HATPase_C_sf"/>
</dbReference>
<evidence type="ECO:0000256" key="5">
    <source>
        <dbReference type="ARBA" id="ARBA00022741"/>
    </source>
</evidence>
<feature type="transmembrane region" description="Helical" evidence="10">
    <location>
        <begin position="304"/>
        <end position="325"/>
    </location>
</feature>
<feature type="transmembrane region" description="Helical" evidence="10">
    <location>
        <begin position="370"/>
        <end position="392"/>
    </location>
</feature>
<evidence type="ECO:0000256" key="3">
    <source>
        <dbReference type="ARBA" id="ARBA00022553"/>
    </source>
</evidence>
<dbReference type="EC" id="2.7.13.3" evidence="2"/>
<keyword evidence="14" id="KW-1185">Reference proteome</keyword>
<feature type="compositionally biased region" description="Low complexity" evidence="9">
    <location>
        <begin position="756"/>
        <end position="765"/>
    </location>
</feature>
<dbReference type="Pfam" id="PF07730">
    <property type="entry name" value="HisKA_3"/>
    <property type="match status" value="1"/>
</dbReference>
<evidence type="ECO:0000259" key="11">
    <source>
        <dbReference type="Pfam" id="PF02518"/>
    </source>
</evidence>
<keyword evidence="7" id="KW-0067">ATP-binding</keyword>
<feature type="transmembrane region" description="Helical" evidence="10">
    <location>
        <begin position="261"/>
        <end position="284"/>
    </location>
</feature>
<organism evidence="13 14">
    <name type="scientific">Pseudonocardia yunnanensis</name>
    <dbReference type="NCBI Taxonomy" id="58107"/>
    <lineage>
        <taxon>Bacteria</taxon>
        <taxon>Bacillati</taxon>
        <taxon>Actinomycetota</taxon>
        <taxon>Actinomycetes</taxon>
        <taxon>Pseudonocardiales</taxon>
        <taxon>Pseudonocardiaceae</taxon>
        <taxon>Pseudonocardia</taxon>
    </lineage>
</organism>
<dbReference type="InterPro" id="IPR003594">
    <property type="entry name" value="HATPase_dom"/>
</dbReference>
<keyword evidence="8" id="KW-0902">Two-component regulatory system</keyword>
<evidence type="ECO:0000256" key="4">
    <source>
        <dbReference type="ARBA" id="ARBA00022679"/>
    </source>
</evidence>
<evidence type="ECO:0000256" key="7">
    <source>
        <dbReference type="ARBA" id="ARBA00022840"/>
    </source>
</evidence>
<evidence type="ECO:0000259" key="12">
    <source>
        <dbReference type="Pfam" id="PF07730"/>
    </source>
</evidence>
<keyword evidence="4" id="KW-0808">Transferase</keyword>
<evidence type="ECO:0000256" key="6">
    <source>
        <dbReference type="ARBA" id="ARBA00022777"/>
    </source>
</evidence>
<feature type="transmembrane region" description="Helical" evidence="10">
    <location>
        <begin position="337"/>
        <end position="358"/>
    </location>
</feature>
<feature type="region of interest" description="Disordered" evidence="9">
    <location>
        <begin position="739"/>
        <end position="765"/>
    </location>
</feature>
<evidence type="ECO:0000256" key="2">
    <source>
        <dbReference type="ARBA" id="ARBA00012438"/>
    </source>
</evidence>
<name>A0ABW4F2Z8_9PSEU</name>
<dbReference type="GO" id="GO:0016301">
    <property type="term" value="F:kinase activity"/>
    <property type="evidence" value="ECO:0007669"/>
    <property type="project" value="UniProtKB-KW"/>
</dbReference>
<keyword evidence="5" id="KW-0547">Nucleotide-binding</keyword>
<proteinExistence type="predicted"/>
<feature type="transmembrane region" description="Helical" evidence="10">
    <location>
        <begin position="128"/>
        <end position="147"/>
    </location>
</feature>
<feature type="transmembrane region" description="Helical" evidence="10">
    <location>
        <begin position="102"/>
        <end position="121"/>
    </location>
</feature>
<dbReference type="SUPFAM" id="SSF52540">
    <property type="entry name" value="P-loop containing nucleoside triphosphate hydrolases"/>
    <property type="match status" value="1"/>
</dbReference>
<dbReference type="PANTHER" id="PTHR24421">
    <property type="entry name" value="NITRATE/NITRITE SENSOR PROTEIN NARX-RELATED"/>
    <property type="match status" value="1"/>
</dbReference>
<protein>
    <recommendedName>
        <fullName evidence="2">histidine kinase</fullName>
        <ecNumber evidence="2">2.7.13.3</ecNumber>
    </recommendedName>
</protein>
<dbReference type="RefSeq" id="WP_344729898.1">
    <property type="nucleotide sequence ID" value="NZ_BAAAUS010000064.1"/>
</dbReference>
<dbReference type="InterPro" id="IPR011712">
    <property type="entry name" value="Sig_transdc_His_kin_sub3_dim/P"/>
</dbReference>
<comment type="catalytic activity">
    <reaction evidence="1">
        <text>ATP + protein L-histidine = ADP + protein N-phospho-L-histidine.</text>
        <dbReference type="EC" id="2.7.13.3"/>
    </reaction>
</comment>
<keyword evidence="10" id="KW-1133">Transmembrane helix</keyword>
<keyword evidence="6 13" id="KW-0418">Kinase</keyword>
<feature type="transmembrane region" description="Helical" evidence="10">
    <location>
        <begin position="167"/>
        <end position="184"/>
    </location>
</feature>
<feature type="domain" description="Signal transduction histidine kinase subgroup 3 dimerisation and phosphoacceptor" evidence="12">
    <location>
        <begin position="554"/>
        <end position="606"/>
    </location>
</feature>
<keyword evidence="3" id="KW-0597">Phosphoprotein</keyword>
<evidence type="ECO:0000256" key="9">
    <source>
        <dbReference type="SAM" id="MobiDB-lite"/>
    </source>
</evidence>
<dbReference type="Gene3D" id="3.30.565.10">
    <property type="entry name" value="Histidine kinase-like ATPase, C-terminal domain"/>
    <property type="match status" value="1"/>
</dbReference>
<keyword evidence="10" id="KW-0812">Transmembrane</keyword>
<evidence type="ECO:0000256" key="8">
    <source>
        <dbReference type="ARBA" id="ARBA00023012"/>
    </source>
</evidence>
<evidence type="ECO:0000313" key="13">
    <source>
        <dbReference type="EMBL" id="MFD1522061.1"/>
    </source>
</evidence>
<dbReference type="Proteomes" id="UP001597114">
    <property type="component" value="Unassembled WGS sequence"/>
</dbReference>
<dbReference type="SUPFAM" id="SSF55874">
    <property type="entry name" value="ATPase domain of HSP90 chaperone/DNA topoisomerase II/histidine kinase"/>
    <property type="match status" value="1"/>
</dbReference>
<gene>
    <name evidence="13" type="ORF">ACFSJD_31510</name>
</gene>
<dbReference type="EMBL" id="JBHUCO010000044">
    <property type="protein sequence ID" value="MFD1522061.1"/>
    <property type="molecule type" value="Genomic_DNA"/>
</dbReference>